<dbReference type="InterPro" id="IPR037208">
    <property type="entry name" value="Spo0E-like_sf"/>
</dbReference>
<dbReference type="InterPro" id="IPR018540">
    <property type="entry name" value="Spo0E-like"/>
</dbReference>
<dbReference type="InterPro" id="IPR036638">
    <property type="entry name" value="HLH_DNA-bd_sf"/>
</dbReference>
<sequence>MLKPTLLKIDKLIENKRKEMILVGLRKGLTHKDTLRLSRELDDLLNIYQKRYSLHKGNHTKNIIVS</sequence>
<dbReference type="SUPFAM" id="SSF140500">
    <property type="entry name" value="BAS1536-like"/>
    <property type="match status" value="1"/>
</dbReference>
<dbReference type="PATRIC" id="fig|1150625.3.peg.1070"/>
<dbReference type="GO" id="GO:0046983">
    <property type="term" value="F:protein dimerization activity"/>
    <property type="evidence" value="ECO:0007669"/>
    <property type="project" value="InterPro"/>
</dbReference>
<evidence type="ECO:0000313" key="2">
    <source>
        <dbReference type="Proteomes" id="UP000074108"/>
    </source>
</evidence>
<name>A0A147KA79_9BACI</name>
<evidence type="ECO:0008006" key="3">
    <source>
        <dbReference type="Google" id="ProtNLM"/>
    </source>
</evidence>
<comment type="caution">
    <text evidence="1">The sequence shown here is derived from an EMBL/GenBank/DDBJ whole genome shotgun (WGS) entry which is preliminary data.</text>
</comment>
<accession>A0A147KA79</accession>
<proteinExistence type="predicted"/>
<keyword evidence="2" id="KW-1185">Reference proteome</keyword>
<dbReference type="Gene3D" id="4.10.280.10">
    <property type="entry name" value="Helix-loop-helix DNA-binding domain"/>
    <property type="match status" value="1"/>
</dbReference>
<gene>
    <name evidence="1" type="ORF">Q75_05090</name>
</gene>
<dbReference type="InterPro" id="IPR053028">
    <property type="entry name" value="Spo0E-like_phosphatase"/>
</dbReference>
<dbReference type="Proteomes" id="UP000074108">
    <property type="component" value="Unassembled WGS sequence"/>
</dbReference>
<evidence type="ECO:0000313" key="1">
    <source>
        <dbReference type="EMBL" id="KUP07604.1"/>
    </source>
</evidence>
<dbReference type="EMBL" id="LDYG01000021">
    <property type="protein sequence ID" value="KUP07604.1"/>
    <property type="molecule type" value="Genomic_DNA"/>
</dbReference>
<dbReference type="PANTHER" id="PTHR41263">
    <property type="entry name" value="ASPARTYL-PHOSPHATE PHOSPHATASE YISI"/>
    <property type="match status" value="1"/>
</dbReference>
<dbReference type="AlphaFoldDB" id="A0A147KA79"/>
<dbReference type="OrthoDB" id="2973153at2"/>
<dbReference type="PANTHER" id="PTHR41263:SF1">
    <property type="entry name" value="ASPARTYL-PHOSPHATE PHOSPHATASE YISI"/>
    <property type="match status" value="1"/>
</dbReference>
<dbReference type="Pfam" id="PF09388">
    <property type="entry name" value="SpoOE-like"/>
    <property type="match status" value="1"/>
</dbReference>
<dbReference type="GO" id="GO:0043937">
    <property type="term" value="P:regulation of sporulation"/>
    <property type="evidence" value="ECO:0007669"/>
    <property type="project" value="InterPro"/>
</dbReference>
<organism evidence="1 2">
    <name type="scientific">Bacillus coahuilensis p1.1.43</name>
    <dbReference type="NCBI Taxonomy" id="1150625"/>
    <lineage>
        <taxon>Bacteria</taxon>
        <taxon>Bacillati</taxon>
        <taxon>Bacillota</taxon>
        <taxon>Bacilli</taxon>
        <taxon>Bacillales</taxon>
        <taxon>Bacillaceae</taxon>
        <taxon>Bacillus</taxon>
    </lineage>
</organism>
<reference evidence="1 2" key="1">
    <citation type="journal article" date="2016" name="Front. Microbiol.">
        <title>Microevolution Analysis of Bacillus coahuilensis Unveils Differences in Phosphorus Acquisition Strategies and Their Regulation.</title>
        <authorList>
            <person name="Gomez-Lunar Z."/>
            <person name="Hernandez-Gonzalez I."/>
            <person name="Rodriguez-Torres M.D."/>
            <person name="Souza V."/>
            <person name="Olmedo-Alvarez G."/>
        </authorList>
    </citation>
    <scope>NUCLEOTIDE SEQUENCE [LARGE SCALE GENOMIC DNA]</scope>
    <source>
        <strain evidence="2">p1.1.43</strain>
    </source>
</reference>
<protein>
    <recommendedName>
        <fullName evidence="3">Aspartyl-phosphate phosphatase Spo0E family protein</fullName>
    </recommendedName>
</protein>